<dbReference type="Proteomes" id="UP000887458">
    <property type="component" value="Unassembled WGS sequence"/>
</dbReference>
<proteinExistence type="predicted"/>
<dbReference type="EMBL" id="NJHN03000095">
    <property type="protein sequence ID" value="KAH9415998.1"/>
    <property type="molecule type" value="Genomic_DNA"/>
</dbReference>
<evidence type="ECO:0000313" key="3">
    <source>
        <dbReference type="Proteomes" id="UP000887458"/>
    </source>
</evidence>
<feature type="region of interest" description="Disordered" evidence="1">
    <location>
        <begin position="1"/>
        <end position="25"/>
    </location>
</feature>
<sequence>MDYTSEVYAKTSSPVLHQPSSQLTT</sequence>
<gene>
    <name evidence="2" type="ORF">DERP_000493</name>
</gene>
<keyword evidence="3" id="KW-1185">Reference proteome</keyword>
<reference evidence="2 3" key="2">
    <citation type="journal article" date="2022" name="Mol. Biol. Evol.">
        <title>Comparative Genomics Reveals Insights into the Divergent Evolution of Astigmatic Mites and Household Pest Adaptations.</title>
        <authorList>
            <person name="Xiong Q."/>
            <person name="Wan A.T."/>
            <person name="Liu X."/>
            <person name="Fung C.S."/>
            <person name="Xiao X."/>
            <person name="Malainual N."/>
            <person name="Hou J."/>
            <person name="Wang L."/>
            <person name="Wang M."/>
            <person name="Yang K.Y."/>
            <person name="Cui Y."/>
            <person name="Leung E.L."/>
            <person name="Nong W."/>
            <person name="Shin S.K."/>
            <person name="Au S.W."/>
            <person name="Jeong K.Y."/>
            <person name="Chew F.T."/>
            <person name="Hui J.H."/>
            <person name="Leung T.F."/>
            <person name="Tungtrongchitr A."/>
            <person name="Zhong N."/>
            <person name="Liu Z."/>
            <person name="Tsui S.K."/>
        </authorList>
    </citation>
    <scope>NUCLEOTIDE SEQUENCE [LARGE SCALE GENOMIC DNA]</scope>
    <source>
        <strain evidence="2">Derp</strain>
    </source>
</reference>
<comment type="caution">
    <text evidence="2">The sequence shown here is derived from an EMBL/GenBank/DDBJ whole genome shotgun (WGS) entry which is preliminary data.</text>
</comment>
<evidence type="ECO:0000313" key="2">
    <source>
        <dbReference type="EMBL" id="KAH9415998.1"/>
    </source>
</evidence>
<accession>A0ABQ8J0D5</accession>
<feature type="compositionally biased region" description="Polar residues" evidence="1">
    <location>
        <begin position="10"/>
        <end position="25"/>
    </location>
</feature>
<organism evidence="2 3">
    <name type="scientific">Dermatophagoides pteronyssinus</name>
    <name type="common">European house dust mite</name>
    <dbReference type="NCBI Taxonomy" id="6956"/>
    <lineage>
        <taxon>Eukaryota</taxon>
        <taxon>Metazoa</taxon>
        <taxon>Ecdysozoa</taxon>
        <taxon>Arthropoda</taxon>
        <taxon>Chelicerata</taxon>
        <taxon>Arachnida</taxon>
        <taxon>Acari</taxon>
        <taxon>Acariformes</taxon>
        <taxon>Sarcoptiformes</taxon>
        <taxon>Astigmata</taxon>
        <taxon>Psoroptidia</taxon>
        <taxon>Analgoidea</taxon>
        <taxon>Pyroglyphidae</taxon>
        <taxon>Dermatophagoidinae</taxon>
        <taxon>Dermatophagoides</taxon>
    </lineage>
</organism>
<protein>
    <submittedName>
        <fullName evidence="2">Uncharacterized protein</fullName>
    </submittedName>
</protein>
<name>A0ABQ8J0D5_DERPT</name>
<reference evidence="2 3" key="1">
    <citation type="journal article" date="2018" name="J. Allergy Clin. Immunol.">
        <title>High-quality assembly of Dermatophagoides pteronyssinus genome and transcriptome reveals a wide range of novel allergens.</title>
        <authorList>
            <person name="Liu X.Y."/>
            <person name="Yang K.Y."/>
            <person name="Wang M.Q."/>
            <person name="Kwok J.S."/>
            <person name="Zeng X."/>
            <person name="Yang Z."/>
            <person name="Xiao X.J."/>
            <person name="Lau C.P."/>
            <person name="Li Y."/>
            <person name="Huang Z.M."/>
            <person name="Ba J.G."/>
            <person name="Yim A.K."/>
            <person name="Ouyang C.Y."/>
            <person name="Ngai S.M."/>
            <person name="Chan T.F."/>
            <person name="Leung E.L."/>
            <person name="Liu L."/>
            <person name="Liu Z.G."/>
            <person name="Tsui S.K."/>
        </authorList>
    </citation>
    <scope>NUCLEOTIDE SEQUENCE [LARGE SCALE GENOMIC DNA]</scope>
    <source>
        <strain evidence="2">Derp</strain>
    </source>
</reference>
<evidence type="ECO:0000256" key="1">
    <source>
        <dbReference type="SAM" id="MobiDB-lite"/>
    </source>
</evidence>